<dbReference type="GO" id="GO:0007635">
    <property type="term" value="P:chemosensory behavior"/>
    <property type="evidence" value="ECO:0007669"/>
    <property type="project" value="TreeGrafter"/>
</dbReference>
<feature type="transmembrane region" description="Helical" evidence="7">
    <location>
        <begin position="155"/>
        <end position="181"/>
    </location>
</feature>
<feature type="transmembrane region" description="Helical" evidence="7">
    <location>
        <begin position="99"/>
        <end position="118"/>
    </location>
</feature>
<dbReference type="GO" id="GO:0030424">
    <property type="term" value="C:axon"/>
    <property type="evidence" value="ECO:0007669"/>
    <property type="project" value="TreeGrafter"/>
</dbReference>
<keyword evidence="2" id="KW-1003">Cell membrane</keyword>
<evidence type="ECO:0000313" key="8">
    <source>
        <dbReference type="EMBL" id="KAF0290447.1"/>
    </source>
</evidence>
<comment type="subcellular location">
    <subcellularLocation>
        <location evidence="1">Cell membrane</location>
        <topology evidence="1">Multi-pass membrane protein</topology>
    </subcellularLocation>
</comment>
<keyword evidence="9" id="KW-1185">Reference proteome</keyword>
<dbReference type="GO" id="GO:0005886">
    <property type="term" value="C:plasma membrane"/>
    <property type="evidence" value="ECO:0007669"/>
    <property type="project" value="UniProtKB-SubCell"/>
</dbReference>
<evidence type="ECO:0000256" key="1">
    <source>
        <dbReference type="ARBA" id="ARBA00004651"/>
    </source>
</evidence>
<feature type="transmembrane region" description="Helical" evidence="7">
    <location>
        <begin position="57"/>
        <end position="79"/>
    </location>
</feature>
<sequence>MKPKGAFVAELQDSPPADCPVSDEVESALRGSVASRALLRLLKAGALTMIAGRADRVYAAGVFALVTAGVAYNASSQLLLAVHQAGESGVVVMASQTNMFGMIEVILWAASLACLCGGRRRYGRLLVTLERHLSPLLGRPGYQSPARQLRTEVNWVLAVFVALTLFTAGTVINSIASSWGGKTFESLSISTTGIVAFDSSYFLYTTHFYTVPLKFVFAGVYVISGFRFINRNLRTAIDSAQSSQLTSDVLQQLLSLHDDLSKAFTALTDSMYYELLICMIYGTVSNITMWLLLILLIPSGALAQEAAMILQYVVGAAVTVVLPCELTQRVLSAVGETRDLLLTAERRRPQLSQPLRLFRETVGRDLDTLGELGLFRLRRSTLLSITATILTYIIVMVQFYAAPGAEVACPAANATAPTGS</sequence>
<dbReference type="GO" id="GO:0043025">
    <property type="term" value="C:neuronal cell body"/>
    <property type="evidence" value="ECO:0007669"/>
    <property type="project" value="TreeGrafter"/>
</dbReference>
<evidence type="ECO:0000256" key="5">
    <source>
        <dbReference type="ARBA" id="ARBA00023136"/>
    </source>
</evidence>
<evidence type="ECO:0000256" key="2">
    <source>
        <dbReference type="ARBA" id="ARBA00022475"/>
    </source>
</evidence>
<reference evidence="8 9" key="1">
    <citation type="submission" date="2019-07" db="EMBL/GenBank/DDBJ databases">
        <title>Draft genome assembly of a fouling barnacle, Amphibalanus amphitrite (Darwin, 1854): The first reference genome for Thecostraca.</title>
        <authorList>
            <person name="Kim W."/>
        </authorList>
    </citation>
    <scope>NUCLEOTIDE SEQUENCE [LARGE SCALE GENOMIC DNA]</scope>
    <source>
        <strain evidence="8">SNU_AA5</strain>
        <tissue evidence="8">Soma without cirri and trophi</tissue>
    </source>
</reference>
<evidence type="ECO:0000313" key="9">
    <source>
        <dbReference type="Proteomes" id="UP000440578"/>
    </source>
</evidence>
<feature type="transmembrane region" description="Helical" evidence="7">
    <location>
        <begin position="382"/>
        <end position="401"/>
    </location>
</feature>
<keyword evidence="6" id="KW-0675">Receptor</keyword>
<protein>
    <recommendedName>
        <fullName evidence="10">Gustatory receptor</fullName>
    </recommendedName>
</protein>
<dbReference type="Proteomes" id="UP000440578">
    <property type="component" value="Unassembled WGS sequence"/>
</dbReference>
<dbReference type="PANTHER" id="PTHR21143:SF133">
    <property type="entry name" value="GUSTATORY AND PHEROMONE RECEPTOR 32A-RELATED"/>
    <property type="match status" value="1"/>
</dbReference>
<keyword evidence="5 7" id="KW-0472">Membrane</keyword>
<dbReference type="GO" id="GO:0030425">
    <property type="term" value="C:dendrite"/>
    <property type="evidence" value="ECO:0007669"/>
    <property type="project" value="TreeGrafter"/>
</dbReference>
<comment type="caution">
    <text evidence="8">The sequence shown here is derived from an EMBL/GenBank/DDBJ whole genome shotgun (WGS) entry which is preliminary data.</text>
</comment>
<keyword evidence="3 7" id="KW-0812">Transmembrane</keyword>
<evidence type="ECO:0000256" key="7">
    <source>
        <dbReference type="SAM" id="Phobius"/>
    </source>
</evidence>
<evidence type="ECO:0000256" key="4">
    <source>
        <dbReference type="ARBA" id="ARBA00022989"/>
    </source>
</evidence>
<accession>A0A6A4V2C8</accession>
<dbReference type="Pfam" id="PF08395">
    <property type="entry name" value="7tm_7"/>
    <property type="match status" value="1"/>
</dbReference>
<feature type="transmembrane region" description="Helical" evidence="7">
    <location>
        <begin position="309"/>
        <end position="326"/>
    </location>
</feature>
<evidence type="ECO:0000256" key="3">
    <source>
        <dbReference type="ARBA" id="ARBA00022692"/>
    </source>
</evidence>
<dbReference type="AlphaFoldDB" id="A0A6A4V2C8"/>
<dbReference type="InterPro" id="IPR013604">
    <property type="entry name" value="7TM_chemorcpt"/>
</dbReference>
<dbReference type="GO" id="GO:0008049">
    <property type="term" value="P:male courtship behavior"/>
    <property type="evidence" value="ECO:0007669"/>
    <property type="project" value="TreeGrafter"/>
</dbReference>
<evidence type="ECO:0008006" key="10">
    <source>
        <dbReference type="Google" id="ProtNLM"/>
    </source>
</evidence>
<organism evidence="8 9">
    <name type="scientific">Amphibalanus amphitrite</name>
    <name type="common">Striped barnacle</name>
    <name type="synonym">Balanus amphitrite</name>
    <dbReference type="NCBI Taxonomy" id="1232801"/>
    <lineage>
        <taxon>Eukaryota</taxon>
        <taxon>Metazoa</taxon>
        <taxon>Ecdysozoa</taxon>
        <taxon>Arthropoda</taxon>
        <taxon>Crustacea</taxon>
        <taxon>Multicrustacea</taxon>
        <taxon>Cirripedia</taxon>
        <taxon>Thoracica</taxon>
        <taxon>Thoracicalcarea</taxon>
        <taxon>Balanomorpha</taxon>
        <taxon>Balanoidea</taxon>
        <taxon>Balanidae</taxon>
        <taxon>Amphibalaninae</taxon>
        <taxon>Amphibalanus</taxon>
    </lineage>
</organism>
<keyword evidence="4 7" id="KW-1133">Transmembrane helix</keyword>
<gene>
    <name evidence="8" type="ORF">FJT64_011333</name>
</gene>
<dbReference type="EMBL" id="VIIS01001955">
    <property type="protein sequence ID" value="KAF0290447.1"/>
    <property type="molecule type" value="Genomic_DNA"/>
</dbReference>
<evidence type="ECO:0000256" key="6">
    <source>
        <dbReference type="ARBA" id="ARBA00023170"/>
    </source>
</evidence>
<dbReference type="PANTHER" id="PTHR21143">
    <property type="entry name" value="INVERTEBRATE GUSTATORY RECEPTOR"/>
    <property type="match status" value="1"/>
</dbReference>
<feature type="transmembrane region" description="Helical" evidence="7">
    <location>
        <begin position="201"/>
        <end position="224"/>
    </location>
</feature>
<dbReference type="GO" id="GO:0050909">
    <property type="term" value="P:sensory perception of taste"/>
    <property type="evidence" value="ECO:0007669"/>
    <property type="project" value="InterPro"/>
</dbReference>
<proteinExistence type="predicted"/>
<feature type="transmembrane region" description="Helical" evidence="7">
    <location>
        <begin position="272"/>
        <end position="297"/>
    </location>
</feature>
<name>A0A6A4V2C8_AMPAM</name>